<feature type="transmembrane region" description="Helical" evidence="9">
    <location>
        <begin position="124"/>
        <end position="146"/>
    </location>
</feature>
<keyword evidence="9" id="KW-0472">Membrane</keyword>
<feature type="transmembrane region" description="Helical" evidence="9">
    <location>
        <begin position="17"/>
        <end position="42"/>
    </location>
</feature>
<dbReference type="InterPro" id="IPR036890">
    <property type="entry name" value="HATPase_C_sf"/>
</dbReference>
<evidence type="ECO:0000256" key="9">
    <source>
        <dbReference type="SAM" id="Phobius"/>
    </source>
</evidence>
<dbReference type="InterPro" id="IPR011712">
    <property type="entry name" value="Sig_transdc_His_kin_sub3_dim/P"/>
</dbReference>
<sequence>MGLPVITPFTRRAGRELLFCLAGLPLTLISPPVLVVTTAALIGRGDPSPAEMAVAAAAVGLLLVLLVSTAAARRLGSARRSLATRLLGVRVGAPPPARPGPLDGGGWRVVVYLLARLPVGLLQLYAVFLWIAGLVNLSYPLLWGGFRNHPPEVRLSPLPFFTPFGAFHVATFPGTFAAAAAGAAMLLVAPWAVRAVTSADAWLIRALLGPGRLAQRVHDLERSRALAVDDSAALLRRLERDLHDGAQMRLATLAMNLGMAREKLGASGEVPDATAARELVDAALRGAKDALGELRGLVRGIHPPVLDNGLADALATLTADSAIPVELTVSILVRPTPAIETIAYFCATELLANAAKHSNADTIGVRAARQRDVLVLSVADDGSGGADPARGSGLSGLAQRVAVVDGRLTIASPPGGPTKVTVELPTRA</sequence>
<dbReference type="PANTHER" id="PTHR24421">
    <property type="entry name" value="NITRATE/NITRITE SENSOR PROTEIN NARX-RELATED"/>
    <property type="match status" value="1"/>
</dbReference>
<feature type="transmembrane region" description="Helical" evidence="9">
    <location>
        <begin position="166"/>
        <end position="188"/>
    </location>
</feature>
<keyword evidence="5" id="KW-0547">Nucleotide-binding</keyword>
<feature type="transmembrane region" description="Helical" evidence="9">
    <location>
        <begin position="54"/>
        <end position="72"/>
    </location>
</feature>
<evidence type="ECO:0000256" key="8">
    <source>
        <dbReference type="ARBA" id="ARBA00023012"/>
    </source>
</evidence>
<dbReference type="PANTHER" id="PTHR24421:SF10">
    <property type="entry name" value="NITRATE_NITRITE SENSOR PROTEIN NARQ"/>
    <property type="match status" value="1"/>
</dbReference>
<keyword evidence="6 11" id="KW-0418">Kinase</keyword>
<evidence type="ECO:0000256" key="6">
    <source>
        <dbReference type="ARBA" id="ARBA00022777"/>
    </source>
</evidence>
<evidence type="ECO:0000256" key="2">
    <source>
        <dbReference type="ARBA" id="ARBA00012438"/>
    </source>
</evidence>
<dbReference type="EMBL" id="BOQN01000087">
    <property type="protein sequence ID" value="GIM95027.1"/>
    <property type="molecule type" value="Genomic_DNA"/>
</dbReference>
<evidence type="ECO:0000256" key="7">
    <source>
        <dbReference type="ARBA" id="ARBA00022840"/>
    </source>
</evidence>
<dbReference type="SMART" id="SM00387">
    <property type="entry name" value="HATPase_c"/>
    <property type="match status" value="1"/>
</dbReference>
<keyword evidence="8" id="KW-0902">Two-component regulatory system</keyword>
<evidence type="ECO:0000313" key="12">
    <source>
        <dbReference type="Proteomes" id="UP000677082"/>
    </source>
</evidence>
<dbReference type="Gene3D" id="1.20.5.1930">
    <property type="match status" value="1"/>
</dbReference>
<dbReference type="Gene3D" id="3.30.565.10">
    <property type="entry name" value="Histidine kinase-like ATPase, C-terminal domain"/>
    <property type="match status" value="1"/>
</dbReference>
<evidence type="ECO:0000313" key="11">
    <source>
        <dbReference type="EMBL" id="GIM95027.1"/>
    </source>
</evidence>
<dbReference type="RefSeq" id="WP_213010758.1">
    <property type="nucleotide sequence ID" value="NZ_BOQN01000087.1"/>
</dbReference>
<evidence type="ECO:0000259" key="10">
    <source>
        <dbReference type="SMART" id="SM00387"/>
    </source>
</evidence>
<dbReference type="Pfam" id="PF02518">
    <property type="entry name" value="HATPase_c"/>
    <property type="match status" value="1"/>
</dbReference>
<dbReference type="InterPro" id="IPR025828">
    <property type="entry name" value="Put_sensor_dom"/>
</dbReference>
<comment type="caution">
    <text evidence="11">The sequence shown here is derived from an EMBL/GenBank/DDBJ whole genome shotgun (WGS) entry which is preliminary data.</text>
</comment>
<protein>
    <recommendedName>
        <fullName evidence="2">histidine kinase</fullName>
        <ecNumber evidence="2">2.7.13.3</ecNumber>
    </recommendedName>
</protein>
<evidence type="ECO:0000256" key="3">
    <source>
        <dbReference type="ARBA" id="ARBA00022553"/>
    </source>
</evidence>
<keyword evidence="3" id="KW-0597">Phosphoprotein</keyword>
<dbReference type="CDD" id="cd16917">
    <property type="entry name" value="HATPase_UhpB-NarQ-NarX-like"/>
    <property type="match status" value="1"/>
</dbReference>
<keyword evidence="9" id="KW-1133">Transmembrane helix</keyword>
<keyword evidence="12" id="KW-1185">Reference proteome</keyword>
<evidence type="ECO:0000256" key="1">
    <source>
        <dbReference type="ARBA" id="ARBA00000085"/>
    </source>
</evidence>
<dbReference type="Pfam" id="PF07730">
    <property type="entry name" value="HisKA_3"/>
    <property type="match status" value="1"/>
</dbReference>
<dbReference type="AlphaFoldDB" id="A0A919W3P5"/>
<dbReference type="GO" id="GO:0000155">
    <property type="term" value="F:phosphorelay sensor kinase activity"/>
    <property type="evidence" value="ECO:0007669"/>
    <property type="project" value="InterPro"/>
</dbReference>
<evidence type="ECO:0000256" key="4">
    <source>
        <dbReference type="ARBA" id="ARBA00022679"/>
    </source>
</evidence>
<dbReference type="GO" id="GO:0005524">
    <property type="term" value="F:ATP binding"/>
    <property type="evidence" value="ECO:0007669"/>
    <property type="project" value="UniProtKB-KW"/>
</dbReference>
<dbReference type="Proteomes" id="UP000677082">
    <property type="component" value="Unassembled WGS sequence"/>
</dbReference>
<dbReference type="InterPro" id="IPR003594">
    <property type="entry name" value="HATPase_dom"/>
</dbReference>
<proteinExistence type="predicted"/>
<dbReference type="InterPro" id="IPR050482">
    <property type="entry name" value="Sensor_HK_TwoCompSys"/>
</dbReference>
<dbReference type="EC" id="2.7.13.3" evidence="2"/>
<dbReference type="GO" id="GO:0016020">
    <property type="term" value="C:membrane"/>
    <property type="evidence" value="ECO:0007669"/>
    <property type="project" value="InterPro"/>
</dbReference>
<keyword evidence="4" id="KW-0808">Transferase</keyword>
<keyword evidence="9" id="KW-0812">Transmembrane</keyword>
<keyword evidence="7" id="KW-0067">ATP-binding</keyword>
<reference evidence="11 12" key="1">
    <citation type="submission" date="2021-03" db="EMBL/GenBank/DDBJ databases">
        <title>Whole genome shotgun sequence of Actinoplanes toevensis NBRC 105298.</title>
        <authorList>
            <person name="Komaki H."/>
            <person name="Tamura T."/>
        </authorList>
    </citation>
    <scope>NUCLEOTIDE SEQUENCE [LARGE SCALE GENOMIC DNA]</scope>
    <source>
        <strain evidence="11 12">NBRC 105298</strain>
    </source>
</reference>
<dbReference type="GO" id="GO:0046983">
    <property type="term" value="F:protein dimerization activity"/>
    <property type="evidence" value="ECO:0007669"/>
    <property type="project" value="InterPro"/>
</dbReference>
<organism evidence="11 12">
    <name type="scientific">Paractinoplanes toevensis</name>
    <dbReference type="NCBI Taxonomy" id="571911"/>
    <lineage>
        <taxon>Bacteria</taxon>
        <taxon>Bacillati</taxon>
        <taxon>Actinomycetota</taxon>
        <taxon>Actinomycetes</taxon>
        <taxon>Micromonosporales</taxon>
        <taxon>Micromonosporaceae</taxon>
        <taxon>Paractinoplanes</taxon>
    </lineage>
</organism>
<name>A0A919W3P5_9ACTN</name>
<accession>A0A919W3P5</accession>
<evidence type="ECO:0000256" key="5">
    <source>
        <dbReference type="ARBA" id="ARBA00022741"/>
    </source>
</evidence>
<comment type="catalytic activity">
    <reaction evidence="1">
        <text>ATP + protein L-histidine = ADP + protein N-phospho-L-histidine.</text>
        <dbReference type="EC" id="2.7.13.3"/>
    </reaction>
</comment>
<dbReference type="SUPFAM" id="SSF55874">
    <property type="entry name" value="ATPase domain of HSP90 chaperone/DNA topoisomerase II/histidine kinase"/>
    <property type="match status" value="1"/>
</dbReference>
<feature type="domain" description="Histidine kinase/HSP90-like ATPase" evidence="10">
    <location>
        <begin position="338"/>
        <end position="428"/>
    </location>
</feature>
<gene>
    <name evidence="11" type="ORF">Ato02nite_068200</name>
</gene>
<dbReference type="Pfam" id="PF13796">
    <property type="entry name" value="Sensor"/>
    <property type="match status" value="1"/>
</dbReference>